<dbReference type="Gene3D" id="3.40.50.12780">
    <property type="entry name" value="N-terminal domain of ligase-like"/>
    <property type="match status" value="1"/>
</dbReference>
<dbReference type="InterPro" id="IPR020845">
    <property type="entry name" value="AMP-binding_CS"/>
</dbReference>
<evidence type="ECO:0000259" key="9">
    <source>
        <dbReference type="Pfam" id="PF00501"/>
    </source>
</evidence>
<feature type="domain" description="AMP-binding enzyme C-terminal" evidence="10">
    <location>
        <begin position="401"/>
        <end position="476"/>
    </location>
</feature>
<evidence type="ECO:0000256" key="4">
    <source>
        <dbReference type="ARBA" id="ARBA00036813"/>
    </source>
</evidence>
<proteinExistence type="inferred from homology"/>
<name>A0A1Q4I2C1_9MYCO</name>
<dbReference type="AlphaFoldDB" id="A0A1Q4I2C1"/>
<dbReference type="InterPro" id="IPR025110">
    <property type="entry name" value="AMP-bd_C"/>
</dbReference>
<evidence type="ECO:0000256" key="7">
    <source>
        <dbReference type="ARBA" id="ARBA00080667"/>
    </source>
</evidence>
<dbReference type="InterPro" id="IPR000873">
    <property type="entry name" value="AMP-dep_synth/lig_dom"/>
</dbReference>
<evidence type="ECO:0000256" key="2">
    <source>
        <dbReference type="ARBA" id="ARBA00022598"/>
    </source>
</evidence>
<dbReference type="PANTHER" id="PTHR43201">
    <property type="entry name" value="ACYL-COA SYNTHETASE"/>
    <property type="match status" value="1"/>
</dbReference>
<keyword evidence="12" id="KW-1185">Reference proteome</keyword>
<organism evidence="11 12">
    <name type="scientific">Mycobacterium paraffinicum</name>
    <dbReference type="NCBI Taxonomy" id="53378"/>
    <lineage>
        <taxon>Bacteria</taxon>
        <taxon>Bacillati</taxon>
        <taxon>Actinomycetota</taxon>
        <taxon>Actinomycetes</taxon>
        <taxon>Mycobacteriales</taxon>
        <taxon>Mycobacteriaceae</taxon>
        <taxon>Mycobacterium</taxon>
    </lineage>
</organism>
<reference evidence="11 12" key="1">
    <citation type="submission" date="2016-11" db="EMBL/GenBank/DDBJ databases">
        <title>Genome sequences of unsequenced Mycobacteria.</title>
        <authorList>
            <person name="Greninger A.L."/>
            <person name="Fang F."/>
            <person name="Jerome K.R."/>
        </authorList>
    </citation>
    <scope>NUCLEOTIDE SEQUENCE [LARGE SCALE GENOMIC DNA]</scope>
    <source>
        <strain evidence="11 12">M11</strain>
    </source>
</reference>
<dbReference type="EMBL" id="MPNT01000001">
    <property type="protein sequence ID" value="OJZ76124.1"/>
    <property type="molecule type" value="Genomic_DNA"/>
</dbReference>
<dbReference type="SUPFAM" id="SSF56801">
    <property type="entry name" value="Acetyl-CoA synthetase-like"/>
    <property type="match status" value="1"/>
</dbReference>
<evidence type="ECO:0000256" key="5">
    <source>
        <dbReference type="ARBA" id="ARBA00069710"/>
    </source>
</evidence>
<keyword evidence="2" id="KW-0436">Ligase</keyword>
<evidence type="ECO:0000313" key="11">
    <source>
        <dbReference type="EMBL" id="OJZ76124.1"/>
    </source>
</evidence>
<protein>
    <recommendedName>
        <fullName evidence="5">Long-chain-fatty-acid--CoA ligase FadD13</fullName>
        <ecNumber evidence="3">6.2.1.3</ecNumber>
    </recommendedName>
    <alternativeName>
        <fullName evidence="6">Fatty acyl-CoA ligase</fullName>
    </alternativeName>
    <alternativeName>
        <fullName evidence="8">Fatty acyl-CoA synthetase</fullName>
    </alternativeName>
    <alternativeName>
        <fullName evidence="7">Very-long-chain fatty-acyl-CoA synthetase</fullName>
    </alternativeName>
</protein>
<dbReference type="STRING" id="53378.BRW65_01445"/>
<dbReference type="EC" id="6.2.1.3" evidence="3"/>
<dbReference type="Pfam" id="PF00501">
    <property type="entry name" value="AMP-binding"/>
    <property type="match status" value="1"/>
</dbReference>
<evidence type="ECO:0000256" key="1">
    <source>
        <dbReference type="ARBA" id="ARBA00006432"/>
    </source>
</evidence>
<sequence>MVGKAAGKVSSLTFSELCAQAVTSAAALRGHGIRPGDRVVWLADNDDSVTALVTHHAILRAQAVGVPLNPRLAAPEIAAIIDRVRPALVLSAALHEDLTRRALHIASSDVECHRLGQLGDGSGGLAPSIAVGEDSTAVVLFTSGTTGRPKGVVHTHGSALAAGIGWADAFRLRPGIDVLQSPFPIFSGAGLHFNGLSCLWTGATYVVDGTDTAASLTLIEQCQSTVYVAVPAIYQFWLESGLLEDSDPAILSSLRILDYGGASMAPATIERLREAIPGAGLMQTYGLTEAGPGGLYLAEDYALSKIGSIGNRAAGATTEFRVVDAEGADVGPDCEGELVLRGASMMSGYWEDDDATFAAYTADGWLRSGDLVRLDSDGFAYHCDRLKDIIVRGGYNIASAEVEAVLMAHPDVLDAAVIAREHPRLGEEVQAIVVLRDGSPTTIEALQSHCAARLADFKVPRHVHTMRQLPRNAAGKVMKRELRRMLLD</sequence>
<evidence type="ECO:0000313" key="12">
    <source>
        <dbReference type="Proteomes" id="UP000186438"/>
    </source>
</evidence>
<gene>
    <name evidence="11" type="ORF">BRW65_01445</name>
</gene>
<accession>A0A1Q4I2C1</accession>
<dbReference type="FunFam" id="3.30.300.30:FF:000008">
    <property type="entry name" value="2,3-dihydroxybenzoate-AMP ligase"/>
    <property type="match status" value="1"/>
</dbReference>
<dbReference type="Proteomes" id="UP000186438">
    <property type="component" value="Unassembled WGS sequence"/>
</dbReference>
<evidence type="ECO:0000259" key="10">
    <source>
        <dbReference type="Pfam" id="PF13193"/>
    </source>
</evidence>
<dbReference type="GO" id="GO:0004467">
    <property type="term" value="F:long-chain fatty acid-CoA ligase activity"/>
    <property type="evidence" value="ECO:0007669"/>
    <property type="project" value="UniProtKB-EC"/>
</dbReference>
<comment type="catalytic activity">
    <reaction evidence="4">
        <text>a long-chain fatty acid + ATP + CoA = a long-chain fatty acyl-CoA + AMP + diphosphate</text>
        <dbReference type="Rhea" id="RHEA:15421"/>
        <dbReference type="ChEBI" id="CHEBI:30616"/>
        <dbReference type="ChEBI" id="CHEBI:33019"/>
        <dbReference type="ChEBI" id="CHEBI:57287"/>
        <dbReference type="ChEBI" id="CHEBI:57560"/>
        <dbReference type="ChEBI" id="CHEBI:83139"/>
        <dbReference type="ChEBI" id="CHEBI:456215"/>
        <dbReference type="EC" id="6.2.1.3"/>
    </reaction>
</comment>
<dbReference type="Pfam" id="PF13193">
    <property type="entry name" value="AMP-binding_C"/>
    <property type="match status" value="1"/>
</dbReference>
<dbReference type="InterPro" id="IPR045851">
    <property type="entry name" value="AMP-bd_C_sf"/>
</dbReference>
<dbReference type="PROSITE" id="PS00455">
    <property type="entry name" value="AMP_BINDING"/>
    <property type="match status" value="1"/>
</dbReference>
<dbReference type="Gene3D" id="3.30.300.30">
    <property type="match status" value="1"/>
</dbReference>
<evidence type="ECO:0000256" key="3">
    <source>
        <dbReference type="ARBA" id="ARBA00026121"/>
    </source>
</evidence>
<comment type="caution">
    <text evidence="11">The sequence shown here is derived from an EMBL/GenBank/DDBJ whole genome shotgun (WGS) entry which is preliminary data.</text>
</comment>
<dbReference type="InterPro" id="IPR042099">
    <property type="entry name" value="ANL_N_sf"/>
</dbReference>
<dbReference type="GO" id="GO:0031956">
    <property type="term" value="F:medium-chain fatty acid-CoA ligase activity"/>
    <property type="evidence" value="ECO:0007669"/>
    <property type="project" value="TreeGrafter"/>
</dbReference>
<dbReference type="PANTHER" id="PTHR43201:SF32">
    <property type="entry name" value="2-SUCCINYLBENZOATE--COA LIGASE, CHLOROPLASTIC_PEROXISOMAL"/>
    <property type="match status" value="1"/>
</dbReference>
<evidence type="ECO:0000256" key="8">
    <source>
        <dbReference type="ARBA" id="ARBA00083882"/>
    </source>
</evidence>
<evidence type="ECO:0000256" key="6">
    <source>
        <dbReference type="ARBA" id="ARBA00076959"/>
    </source>
</evidence>
<feature type="domain" description="AMP-dependent synthetase/ligase" evidence="9">
    <location>
        <begin position="9"/>
        <end position="350"/>
    </location>
</feature>
<comment type="similarity">
    <text evidence="1">Belongs to the ATP-dependent AMP-binding enzyme family.</text>
</comment>